<dbReference type="EC" id="3.6.1.41" evidence="1"/>
<dbReference type="NCBIfam" id="TIGR00488">
    <property type="entry name" value="bis(5'-nucleosyl)-tetraphosphatase (symmetrical) YqeK"/>
    <property type="match status" value="1"/>
</dbReference>
<feature type="domain" description="HD" evidence="7">
    <location>
        <begin position="18"/>
        <end position="132"/>
    </location>
</feature>
<name>A0A419V3F1_9BACL</name>
<dbReference type="GO" id="GO:0046872">
    <property type="term" value="F:metal ion binding"/>
    <property type="evidence" value="ECO:0007669"/>
    <property type="project" value="UniProtKB-KW"/>
</dbReference>
<evidence type="ECO:0000313" key="9">
    <source>
        <dbReference type="Proteomes" id="UP000285120"/>
    </source>
</evidence>
<sequence length="194" mass="22092">MNRAEALALVEPHLTEHRYIHTIGVADTALKLAENTDVDKNRLELAAIFHDYAKFRDKQEMRGIIMNEKLDPDFLLYGDELLHAPAGSFLVEKEIGIEDEEILSAITWHTTGRQDMTMMDKILFLADYIEPNRSFPGVEEVRELSASSLDEAIIKALANTIEFLMKKKQPVYPGTLATYNQLVFNIRKGNVNEK</sequence>
<dbReference type="PANTHER" id="PTHR35795:SF1">
    <property type="entry name" value="BIS(5'-NUCLEOSYL)-TETRAPHOSPHATASE, SYMMETRICAL"/>
    <property type="match status" value="1"/>
</dbReference>
<evidence type="ECO:0000256" key="2">
    <source>
        <dbReference type="ARBA" id="ARBA00022723"/>
    </source>
</evidence>
<dbReference type="CDD" id="cd00077">
    <property type="entry name" value="HDc"/>
    <property type="match status" value="1"/>
</dbReference>
<keyword evidence="3" id="KW-0547">Nucleotide-binding</keyword>
<evidence type="ECO:0000256" key="4">
    <source>
        <dbReference type="ARBA" id="ARBA00022801"/>
    </source>
</evidence>
<reference evidence="8 9" key="1">
    <citation type="submission" date="2018-09" db="EMBL/GenBank/DDBJ databases">
        <title>Genomic Encyclopedia of Archaeal and Bacterial Type Strains, Phase II (KMG-II): from individual species to whole genera.</title>
        <authorList>
            <person name="Goeker M."/>
        </authorList>
    </citation>
    <scope>NUCLEOTIDE SEQUENCE [LARGE SCALE GENOMIC DNA]</scope>
    <source>
        <strain evidence="8 9">DSM 17008</strain>
    </source>
</reference>
<protein>
    <recommendedName>
        <fullName evidence="1">bis(5'-nucleosyl)-tetraphosphatase (symmetrical)</fullName>
        <ecNumber evidence="1">3.6.1.41</ecNumber>
    </recommendedName>
</protein>
<accession>A0A419V3F1</accession>
<dbReference type="AlphaFoldDB" id="A0A419V3F1"/>
<dbReference type="Pfam" id="PF01966">
    <property type="entry name" value="HD"/>
    <property type="match status" value="1"/>
</dbReference>
<dbReference type="SMART" id="SM00471">
    <property type="entry name" value="HDc"/>
    <property type="match status" value="1"/>
</dbReference>
<dbReference type="InterPro" id="IPR006674">
    <property type="entry name" value="HD_domain"/>
</dbReference>
<dbReference type="GO" id="GO:0008803">
    <property type="term" value="F:bis(5'-nucleosyl)-tetraphosphatase (symmetrical) activity"/>
    <property type="evidence" value="ECO:0007669"/>
    <property type="project" value="UniProtKB-EC"/>
</dbReference>
<dbReference type="EMBL" id="RAPK01000009">
    <property type="protein sequence ID" value="RKD73055.1"/>
    <property type="molecule type" value="Genomic_DNA"/>
</dbReference>
<keyword evidence="2" id="KW-0479">Metal-binding</keyword>
<dbReference type="SUPFAM" id="SSF109604">
    <property type="entry name" value="HD-domain/PDEase-like"/>
    <property type="match status" value="1"/>
</dbReference>
<evidence type="ECO:0000313" key="8">
    <source>
        <dbReference type="EMBL" id="RKD73055.1"/>
    </source>
</evidence>
<proteinExistence type="predicted"/>
<dbReference type="RefSeq" id="WP_120193439.1">
    <property type="nucleotide sequence ID" value="NZ_RAPK01000009.1"/>
</dbReference>
<gene>
    <name evidence="8" type="ORF">ATL39_2257</name>
</gene>
<dbReference type="Proteomes" id="UP000285120">
    <property type="component" value="Unassembled WGS sequence"/>
</dbReference>
<comment type="catalytic activity">
    <reaction evidence="6">
        <text>P(1),P(4)-bis(5'-adenosyl) tetraphosphate + H2O = 2 ADP + 2 H(+)</text>
        <dbReference type="Rhea" id="RHEA:24252"/>
        <dbReference type="ChEBI" id="CHEBI:15377"/>
        <dbReference type="ChEBI" id="CHEBI:15378"/>
        <dbReference type="ChEBI" id="CHEBI:58141"/>
        <dbReference type="ChEBI" id="CHEBI:456216"/>
        <dbReference type="EC" id="3.6.1.41"/>
    </reaction>
</comment>
<keyword evidence="5" id="KW-0408">Iron</keyword>
<evidence type="ECO:0000256" key="1">
    <source>
        <dbReference type="ARBA" id="ARBA00012506"/>
    </source>
</evidence>
<evidence type="ECO:0000256" key="6">
    <source>
        <dbReference type="ARBA" id="ARBA00049417"/>
    </source>
</evidence>
<comment type="caution">
    <text evidence="8">The sequence shown here is derived from an EMBL/GenBank/DDBJ whole genome shotgun (WGS) entry which is preliminary data.</text>
</comment>
<dbReference type="PANTHER" id="PTHR35795">
    <property type="entry name" value="SLR1885 PROTEIN"/>
    <property type="match status" value="1"/>
</dbReference>
<dbReference type="GO" id="GO:0000166">
    <property type="term" value="F:nucleotide binding"/>
    <property type="evidence" value="ECO:0007669"/>
    <property type="project" value="UniProtKB-KW"/>
</dbReference>
<dbReference type="InterPro" id="IPR051094">
    <property type="entry name" value="Diverse_Catalytic_Enzymes"/>
</dbReference>
<dbReference type="Gene3D" id="1.10.3210.10">
    <property type="entry name" value="Hypothetical protein af1432"/>
    <property type="match status" value="1"/>
</dbReference>
<dbReference type="PROSITE" id="PS51831">
    <property type="entry name" value="HD"/>
    <property type="match status" value="1"/>
</dbReference>
<keyword evidence="9" id="KW-1185">Reference proteome</keyword>
<evidence type="ECO:0000256" key="5">
    <source>
        <dbReference type="ARBA" id="ARBA00023004"/>
    </source>
</evidence>
<dbReference type="InterPro" id="IPR003607">
    <property type="entry name" value="HD/PDEase_dom"/>
</dbReference>
<evidence type="ECO:0000256" key="3">
    <source>
        <dbReference type="ARBA" id="ARBA00022741"/>
    </source>
</evidence>
<keyword evidence="4 8" id="KW-0378">Hydrolase</keyword>
<dbReference type="OrthoDB" id="9782134at2"/>
<dbReference type="InterPro" id="IPR005249">
    <property type="entry name" value="YqeK"/>
</dbReference>
<organism evidence="8 9">
    <name type="scientific">Sinobaca qinghaiensis</name>
    <dbReference type="NCBI Taxonomy" id="342944"/>
    <lineage>
        <taxon>Bacteria</taxon>
        <taxon>Bacillati</taxon>
        <taxon>Bacillota</taxon>
        <taxon>Bacilli</taxon>
        <taxon>Bacillales</taxon>
        <taxon>Sporolactobacillaceae</taxon>
        <taxon>Sinobaca</taxon>
    </lineage>
</organism>
<evidence type="ECO:0000259" key="7">
    <source>
        <dbReference type="PROSITE" id="PS51831"/>
    </source>
</evidence>